<dbReference type="EMBL" id="JAICBX010000002">
    <property type="protein sequence ID" value="MBW8638647.1"/>
    <property type="molecule type" value="Genomic_DNA"/>
</dbReference>
<evidence type="ECO:0000256" key="1">
    <source>
        <dbReference type="SAM" id="MobiDB-lite"/>
    </source>
</evidence>
<gene>
    <name evidence="2" type="ORF">K1W69_15735</name>
</gene>
<organism evidence="2 3">
    <name type="scientific">Flavimaribacter sediminis</name>
    <dbReference type="NCBI Taxonomy" id="2865987"/>
    <lineage>
        <taxon>Bacteria</taxon>
        <taxon>Pseudomonadati</taxon>
        <taxon>Pseudomonadota</taxon>
        <taxon>Alphaproteobacteria</taxon>
        <taxon>Hyphomicrobiales</taxon>
        <taxon>Rhizobiaceae</taxon>
        <taxon>Flavimaribacter</taxon>
    </lineage>
</organism>
<sequence length="82" mass="9187">MENHGKTKKPENLTESDFAQDKMGDNSLQGNDQEQVRNQRHAVPDVKLETDGVIESFEKLDKDKRAREDLGKGNRSSGASDD</sequence>
<dbReference type="Proteomes" id="UP001196509">
    <property type="component" value="Unassembled WGS sequence"/>
</dbReference>
<dbReference type="AlphaFoldDB" id="A0AAE3D234"/>
<reference evidence="2" key="1">
    <citation type="submission" date="2021-08" db="EMBL/GenBank/DDBJ databases">
        <title>Hoeflea bacterium WL0058 sp. nov., isolated from the sediment.</title>
        <authorList>
            <person name="Wang L."/>
            <person name="Zhang D."/>
        </authorList>
    </citation>
    <scope>NUCLEOTIDE SEQUENCE</scope>
    <source>
        <strain evidence="2">WL0058</strain>
    </source>
</reference>
<feature type="compositionally biased region" description="Basic and acidic residues" evidence="1">
    <location>
        <begin position="34"/>
        <end position="72"/>
    </location>
</feature>
<evidence type="ECO:0000313" key="2">
    <source>
        <dbReference type="EMBL" id="MBW8638647.1"/>
    </source>
</evidence>
<proteinExistence type="predicted"/>
<dbReference type="RefSeq" id="WP_220229249.1">
    <property type="nucleotide sequence ID" value="NZ_JAICBX010000002.1"/>
</dbReference>
<keyword evidence="3" id="KW-1185">Reference proteome</keyword>
<protein>
    <submittedName>
        <fullName evidence="2">Uncharacterized protein</fullName>
    </submittedName>
</protein>
<accession>A0AAE3D234</accession>
<feature type="region of interest" description="Disordered" evidence="1">
    <location>
        <begin position="1"/>
        <end position="82"/>
    </location>
</feature>
<evidence type="ECO:0000313" key="3">
    <source>
        <dbReference type="Proteomes" id="UP001196509"/>
    </source>
</evidence>
<feature type="compositionally biased region" description="Basic and acidic residues" evidence="1">
    <location>
        <begin position="1"/>
        <end position="12"/>
    </location>
</feature>
<name>A0AAE3D234_9HYPH</name>
<comment type="caution">
    <text evidence="2">The sequence shown here is derived from an EMBL/GenBank/DDBJ whole genome shotgun (WGS) entry which is preliminary data.</text>
</comment>